<evidence type="ECO:0000313" key="8">
    <source>
        <dbReference type="Proteomes" id="UP000661435"/>
    </source>
</evidence>
<name>A0A8J6JDZ7_9FIRM</name>
<feature type="domain" description="Alcohol dehydrogenase-like N-terminal" evidence="6">
    <location>
        <begin position="27"/>
        <end position="135"/>
    </location>
</feature>
<gene>
    <name evidence="7" type="ORF">H8S57_07425</name>
</gene>
<evidence type="ECO:0000256" key="2">
    <source>
        <dbReference type="ARBA" id="ARBA00022833"/>
    </source>
</evidence>
<dbReference type="AlphaFoldDB" id="A0A8J6JDZ7"/>
<dbReference type="Pfam" id="PF00107">
    <property type="entry name" value="ADH_zinc_N"/>
    <property type="match status" value="1"/>
</dbReference>
<sequence>MEGTMKAMVLKGPGRLVYQQVPIPKIGPRDILFKISYAAVCGGDLPAYRDLHYLQHTPIIIGHEFTGYVVEVGDQVKDIPVGMRFMGTSIEGCGECEVCKNGGKDWECPYSTKYGLGFGRDGVFAEYSVIHHAQLGVSVHPLPDSINDMVGATCEPMCVGIGNVGLIKPQPRGERIVIYGAGIIGQSFIQAFKAECEQCEIAVVDVSDFRLELARQSGADYVINPARGKSAYDAMAEIWGYGEYAYHDRSTKPCGNATIAVECTSNMGCVAEAMDIVTQNGKVCYAAGYGDDDKALIHPVNLMMKGVQVIPGLMGNFAKSVQYMAEGKFRTEHLITHVYPLEQLDEAIHKSMDSKHSCKVCIKVDPAFPDYPYNKQD</sequence>
<evidence type="ECO:0000256" key="1">
    <source>
        <dbReference type="ARBA" id="ARBA00022723"/>
    </source>
</evidence>
<evidence type="ECO:0000259" key="5">
    <source>
        <dbReference type="Pfam" id="PF00107"/>
    </source>
</evidence>
<dbReference type="Gene3D" id="3.90.180.10">
    <property type="entry name" value="Medium-chain alcohol dehydrogenases, catalytic domain"/>
    <property type="match status" value="1"/>
</dbReference>
<dbReference type="InterPro" id="IPR013149">
    <property type="entry name" value="ADH-like_C"/>
</dbReference>
<dbReference type="InterPro" id="IPR036291">
    <property type="entry name" value="NAD(P)-bd_dom_sf"/>
</dbReference>
<dbReference type="InterPro" id="IPR013154">
    <property type="entry name" value="ADH-like_N"/>
</dbReference>
<accession>A0A8J6JDZ7</accession>
<dbReference type="Pfam" id="PF08240">
    <property type="entry name" value="ADH_N"/>
    <property type="match status" value="1"/>
</dbReference>
<evidence type="ECO:0000256" key="4">
    <source>
        <dbReference type="RuleBase" id="RU361277"/>
    </source>
</evidence>
<dbReference type="InterPro" id="IPR011032">
    <property type="entry name" value="GroES-like_sf"/>
</dbReference>
<dbReference type="InterPro" id="IPR002328">
    <property type="entry name" value="ADH_Zn_CS"/>
</dbReference>
<comment type="similarity">
    <text evidence="4">Belongs to the zinc-containing alcohol dehydrogenase family.</text>
</comment>
<evidence type="ECO:0000259" key="6">
    <source>
        <dbReference type="Pfam" id="PF08240"/>
    </source>
</evidence>
<dbReference type="Proteomes" id="UP000661435">
    <property type="component" value="Unassembled WGS sequence"/>
</dbReference>
<dbReference type="GO" id="GO:0016491">
    <property type="term" value="F:oxidoreductase activity"/>
    <property type="evidence" value="ECO:0007669"/>
    <property type="project" value="UniProtKB-KW"/>
</dbReference>
<dbReference type="PANTHER" id="PTHR43401">
    <property type="entry name" value="L-THREONINE 3-DEHYDROGENASE"/>
    <property type="match status" value="1"/>
</dbReference>
<dbReference type="SUPFAM" id="SSF51735">
    <property type="entry name" value="NAD(P)-binding Rossmann-fold domains"/>
    <property type="match status" value="1"/>
</dbReference>
<dbReference type="Gene3D" id="3.40.50.720">
    <property type="entry name" value="NAD(P)-binding Rossmann-like Domain"/>
    <property type="match status" value="1"/>
</dbReference>
<keyword evidence="2 4" id="KW-0862">Zinc</keyword>
<dbReference type="RefSeq" id="WP_186907450.1">
    <property type="nucleotide sequence ID" value="NZ_JACOPP010000007.1"/>
</dbReference>
<comment type="cofactor">
    <cofactor evidence="4">
        <name>Zn(2+)</name>
        <dbReference type="ChEBI" id="CHEBI:29105"/>
    </cofactor>
</comment>
<dbReference type="EMBL" id="JACOPP010000007">
    <property type="protein sequence ID" value="MBC5733557.1"/>
    <property type="molecule type" value="Genomic_DNA"/>
</dbReference>
<dbReference type="PANTHER" id="PTHR43401:SF2">
    <property type="entry name" value="L-THREONINE 3-DEHYDROGENASE"/>
    <property type="match status" value="1"/>
</dbReference>
<reference evidence="7" key="1">
    <citation type="submission" date="2020-08" db="EMBL/GenBank/DDBJ databases">
        <title>Genome public.</title>
        <authorList>
            <person name="Liu C."/>
            <person name="Sun Q."/>
        </authorList>
    </citation>
    <scope>NUCLEOTIDE SEQUENCE</scope>
    <source>
        <strain evidence="7">NSJ-51</strain>
    </source>
</reference>
<dbReference type="SUPFAM" id="SSF50129">
    <property type="entry name" value="GroES-like"/>
    <property type="match status" value="1"/>
</dbReference>
<keyword evidence="8" id="KW-1185">Reference proteome</keyword>
<evidence type="ECO:0000256" key="3">
    <source>
        <dbReference type="ARBA" id="ARBA00023002"/>
    </source>
</evidence>
<evidence type="ECO:0000313" key="7">
    <source>
        <dbReference type="EMBL" id="MBC5733557.1"/>
    </source>
</evidence>
<dbReference type="PROSITE" id="PS00059">
    <property type="entry name" value="ADH_ZINC"/>
    <property type="match status" value="1"/>
</dbReference>
<comment type="caution">
    <text evidence="7">The sequence shown here is derived from an EMBL/GenBank/DDBJ whole genome shotgun (WGS) entry which is preliminary data.</text>
</comment>
<keyword evidence="1 4" id="KW-0479">Metal-binding</keyword>
<protein>
    <submittedName>
        <fullName evidence="7">Alcohol dehydrogenase catalytic domain-containing protein</fullName>
    </submittedName>
</protein>
<dbReference type="InterPro" id="IPR050129">
    <property type="entry name" value="Zn_alcohol_dh"/>
</dbReference>
<proteinExistence type="inferred from homology"/>
<organism evidence="7 8">
    <name type="scientific">Lawsonibacter hominis</name>
    <dbReference type="NCBI Taxonomy" id="2763053"/>
    <lineage>
        <taxon>Bacteria</taxon>
        <taxon>Bacillati</taxon>
        <taxon>Bacillota</taxon>
        <taxon>Clostridia</taxon>
        <taxon>Eubacteriales</taxon>
        <taxon>Oscillospiraceae</taxon>
        <taxon>Lawsonibacter</taxon>
    </lineage>
</organism>
<feature type="domain" description="Alcohol dehydrogenase-like C-terminal" evidence="5">
    <location>
        <begin position="184"/>
        <end position="318"/>
    </location>
</feature>
<dbReference type="GO" id="GO:0008270">
    <property type="term" value="F:zinc ion binding"/>
    <property type="evidence" value="ECO:0007669"/>
    <property type="project" value="InterPro"/>
</dbReference>
<keyword evidence="3" id="KW-0560">Oxidoreductase</keyword>